<evidence type="ECO:0000313" key="2">
    <source>
        <dbReference type="Proteomes" id="UP000295765"/>
    </source>
</evidence>
<dbReference type="AlphaFoldDB" id="A0A4R2KUF9"/>
<dbReference type="EMBL" id="SLWY01000029">
    <property type="protein sequence ID" value="TCO76522.1"/>
    <property type="molecule type" value="Genomic_DNA"/>
</dbReference>
<dbReference type="Proteomes" id="UP000295765">
    <property type="component" value="Unassembled WGS sequence"/>
</dbReference>
<name>A0A4R2KUF9_9GAMM</name>
<dbReference type="OrthoDB" id="6912707at2"/>
<protein>
    <submittedName>
        <fullName evidence="1">Uncharacterized protein</fullName>
    </submittedName>
</protein>
<comment type="caution">
    <text evidence="1">The sequence shown here is derived from an EMBL/GenBank/DDBJ whole genome shotgun (WGS) entry which is preliminary data.</text>
</comment>
<dbReference type="RefSeq" id="WP_132545567.1">
    <property type="nucleotide sequence ID" value="NZ_SLWY01000029.1"/>
</dbReference>
<sequence>MTEADFLNLVMQGAGRGSYEEGWESGAAWEIHAQVVIAAFLRSGYGITDARELAYPGSQEHCDFGFTHDGRKYAVELKVENKKDGKFAGMSLDQAMLTDVNKLHAFNADELWFVVIARSNDAKGRLLATAERGDSWIVDHEGGFLAALCNIKTQPHGLPWARYEKSALKF</sequence>
<keyword evidence="2" id="KW-1185">Reference proteome</keyword>
<accession>A0A4R2KUF9</accession>
<organism evidence="1 2">
    <name type="scientific">Plasticicumulans lactativorans</name>
    <dbReference type="NCBI Taxonomy" id="1133106"/>
    <lineage>
        <taxon>Bacteria</taxon>
        <taxon>Pseudomonadati</taxon>
        <taxon>Pseudomonadota</taxon>
        <taxon>Gammaproteobacteria</taxon>
        <taxon>Candidatus Competibacteraceae</taxon>
        <taxon>Plasticicumulans</taxon>
    </lineage>
</organism>
<proteinExistence type="predicted"/>
<evidence type="ECO:0000313" key="1">
    <source>
        <dbReference type="EMBL" id="TCO76522.1"/>
    </source>
</evidence>
<gene>
    <name evidence="1" type="ORF">EV699_1293</name>
</gene>
<reference evidence="1 2" key="1">
    <citation type="submission" date="2019-03" db="EMBL/GenBank/DDBJ databases">
        <title>Genomic Encyclopedia of Type Strains, Phase IV (KMG-IV): sequencing the most valuable type-strain genomes for metagenomic binning, comparative biology and taxonomic classification.</title>
        <authorList>
            <person name="Goeker M."/>
        </authorList>
    </citation>
    <scope>NUCLEOTIDE SEQUENCE [LARGE SCALE GENOMIC DNA]</scope>
    <source>
        <strain evidence="1 2">DSM 25287</strain>
    </source>
</reference>